<feature type="transmembrane region" description="Helical" evidence="6">
    <location>
        <begin position="6"/>
        <end position="29"/>
    </location>
</feature>
<evidence type="ECO:0000256" key="3">
    <source>
        <dbReference type="ARBA" id="ARBA00022692"/>
    </source>
</evidence>
<evidence type="ECO:0000313" key="7">
    <source>
        <dbReference type="EMBL" id="MPL75077.1"/>
    </source>
</evidence>
<feature type="transmembrane region" description="Helical" evidence="6">
    <location>
        <begin position="147"/>
        <end position="173"/>
    </location>
</feature>
<dbReference type="AlphaFoldDB" id="A0A644U802"/>
<keyword evidence="5 6" id="KW-0472">Membrane</keyword>
<accession>A0A644U802</accession>
<comment type="subcellular location">
    <subcellularLocation>
        <location evidence="1">Cell membrane</location>
        <topology evidence="1">Multi-pass membrane protein</topology>
    </subcellularLocation>
</comment>
<dbReference type="InterPro" id="IPR001123">
    <property type="entry name" value="LeuE-type"/>
</dbReference>
<feature type="transmembrane region" description="Helical" evidence="6">
    <location>
        <begin position="74"/>
        <end position="95"/>
    </location>
</feature>
<comment type="caution">
    <text evidence="7">The sequence shown here is derived from an EMBL/GenBank/DDBJ whole genome shotgun (WGS) entry which is preliminary data.</text>
</comment>
<dbReference type="PANTHER" id="PTHR30086">
    <property type="entry name" value="ARGININE EXPORTER PROTEIN ARGO"/>
    <property type="match status" value="1"/>
</dbReference>
<dbReference type="Pfam" id="PF01810">
    <property type="entry name" value="LysE"/>
    <property type="match status" value="1"/>
</dbReference>
<feature type="transmembrane region" description="Helical" evidence="6">
    <location>
        <begin position="41"/>
        <end position="62"/>
    </location>
</feature>
<name>A0A644U802_9ZZZZ</name>
<reference evidence="7" key="1">
    <citation type="submission" date="2019-08" db="EMBL/GenBank/DDBJ databases">
        <authorList>
            <person name="Kucharzyk K."/>
            <person name="Murdoch R.W."/>
            <person name="Higgins S."/>
            <person name="Loffler F."/>
        </authorList>
    </citation>
    <scope>NUCLEOTIDE SEQUENCE</scope>
</reference>
<dbReference type="PANTHER" id="PTHR30086:SF19">
    <property type="entry name" value="THREONINE EFFLUX PROTEIN"/>
    <property type="match status" value="1"/>
</dbReference>
<organism evidence="7">
    <name type="scientific">bioreactor metagenome</name>
    <dbReference type="NCBI Taxonomy" id="1076179"/>
    <lineage>
        <taxon>unclassified sequences</taxon>
        <taxon>metagenomes</taxon>
        <taxon>ecological metagenomes</taxon>
    </lineage>
</organism>
<evidence type="ECO:0000256" key="1">
    <source>
        <dbReference type="ARBA" id="ARBA00004651"/>
    </source>
</evidence>
<dbReference type="GO" id="GO:0005886">
    <property type="term" value="C:plasma membrane"/>
    <property type="evidence" value="ECO:0007669"/>
    <property type="project" value="UniProtKB-SubCell"/>
</dbReference>
<evidence type="ECO:0000256" key="4">
    <source>
        <dbReference type="ARBA" id="ARBA00022989"/>
    </source>
</evidence>
<keyword evidence="3 6" id="KW-0812">Transmembrane</keyword>
<keyword evidence="4 6" id="KW-1133">Transmembrane helix</keyword>
<gene>
    <name evidence="7" type="primary">rhtC_2</name>
    <name evidence="7" type="ORF">SDC9_20898</name>
</gene>
<evidence type="ECO:0000256" key="6">
    <source>
        <dbReference type="SAM" id="Phobius"/>
    </source>
</evidence>
<evidence type="ECO:0000256" key="2">
    <source>
        <dbReference type="ARBA" id="ARBA00022475"/>
    </source>
</evidence>
<protein>
    <submittedName>
        <fullName evidence="7">Threonine efflux protein</fullName>
    </submittedName>
</protein>
<sequence>MENIFLLMGILLTVLIGAISPGPSFLFVARTSISESRRNGIAAAIGISVGSFIFTLLVLLGLKTIFANLPWLYMGLKIIGGIYLVYLGITIWRGANESISVETMHCEEQNNYWRSFGMALFTQMSNPKTAVFYGSIITALLPQTVSVMFMVLLPLCVLLIEIGWFSVVALVLSSNGPRSTYFRSKIWIDRVAGGVMGLLGIKLSVSADIIN</sequence>
<proteinExistence type="predicted"/>
<dbReference type="EMBL" id="VSSQ01000085">
    <property type="protein sequence ID" value="MPL75077.1"/>
    <property type="molecule type" value="Genomic_DNA"/>
</dbReference>
<dbReference type="GO" id="GO:0015171">
    <property type="term" value="F:amino acid transmembrane transporter activity"/>
    <property type="evidence" value="ECO:0007669"/>
    <property type="project" value="TreeGrafter"/>
</dbReference>
<keyword evidence="2" id="KW-1003">Cell membrane</keyword>
<evidence type="ECO:0000256" key="5">
    <source>
        <dbReference type="ARBA" id="ARBA00023136"/>
    </source>
</evidence>